<sequence>MQWSCVVVTIGVASRLLKKYEAASGGRSPAKMAEDSYADSLREVEGLQQAERLSEAFWRADGNVGRPKPVRTLSGLRAQQRALRAKMKADKEAETARRGRRIPVGEDVPSGSVVTVSGTVLTVHQSPANRRANCYSKNSCSKMS</sequence>
<gene>
    <name evidence="3" type="ORF">PR001_g15107</name>
    <name evidence="2" type="ORF">PR002_g15382</name>
</gene>
<dbReference type="AlphaFoldDB" id="A0A6A3KXQ8"/>
<feature type="region of interest" description="Disordered" evidence="1">
    <location>
        <begin position="86"/>
        <end position="109"/>
    </location>
</feature>
<evidence type="ECO:0000313" key="3">
    <source>
        <dbReference type="EMBL" id="KAE9014556.1"/>
    </source>
</evidence>
<dbReference type="Proteomes" id="UP000429607">
    <property type="component" value="Unassembled WGS sequence"/>
</dbReference>
<name>A0A6A3KXQ8_9STRA</name>
<dbReference type="EMBL" id="QXFU01001115">
    <property type="protein sequence ID" value="KAE9010338.1"/>
    <property type="molecule type" value="Genomic_DNA"/>
</dbReference>
<evidence type="ECO:0000313" key="2">
    <source>
        <dbReference type="EMBL" id="KAE9010338.1"/>
    </source>
</evidence>
<comment type="caution">
    <text evidence="2">The sequence shown here is derived from an EMBL/GenBank/DDBJ whole genome shotgun (WGS) entry which is preliminary data.</text>
</comment>
<evidence type="ECO:0000256" key="1">
    <source>
        <dbReference type="SAM" id="MobiDB-lite"/>
    </source>
</evidence>
<dbReference type="EMBL" id="QXFV01001122">
    <property type="protein sequence ID" value="KAE9014556.1"/>
    <property type="molecule type" value="Genomic_DNA"/>
</dbReference>
<accession>A0A6A3KXQ8</accession>
<dbReference type="Proteomes" id="UP000435112">
    <property type="component" value="Unassembled WGS sequence"/>
</dbReference>
<proteinExistence type="predicted"/>
<evidence type="ECO:0000313" key="5">
    <source>
        <dbReference type="Proteomes" id="UP000435112"/>
    </source>
</evidence>
<feature type="compositionally biased region" description="Basic and acidic residues" evidence="1">
    <location>
        <begin position="87"/>
        <end position="97"/>
    </location>
</feature>
<evidence type="ECO:0000313" key="4">
    <source>
        <dbReference type="Proteomes" id="UP000429607"/>
    </source>
</evidence>
<reference evidence="4 5" key="1">
    <citation type="submission" date="2018-09" db="EMBL/GenBank/DDBJ databases">
        <title>Genomic investigation of the strawberry pathogen Phytophthora fragariae indicates pathogenicity is determined by transcriptional variation in three key races.</title>
        <authorList>
            <person name="Adams T.M."/>
            <person name="Armitage A.D."/>
            <person name="Sobczyk M.K."/>
            <person name="Bates H.J."/>
            <person name="Dunwell J.M."/>
            <person name="Nellist C.F."/>
            <person name="Harrison R.J."/>
        </authorList>
    </citation>
    <scope>NUCLEOTIDE SEQUENCE [LARGE SCALE GENOMIC DNA]</scope>
    <source>
        <strain evidence="3 4">SCRP249</strain>
        <strain evidence="2 5">SCRP324</strain>
    </source>
</reference>
<organism evidence="2 5">
    <name type="scientific">Phytophthora rubi</name>
    <dbReference type="NCBI Taxonomy" id="129364"/>
    <lineage>
        <taxon>Eukaryota</taxon>
        <taxon>Sar</taxon>
        <taxon>Stramenopiles</taxon>
        <taxon>Oomycota</taxon>
        <taxon>Peronosporomycetes</taxon>
        <taxon>Peronosporales</taxon>
        <taxon>Peronosporaceae</taxon>
        <taxon>Phytophthora</taxon>
    </lineage>
</organism>
<protein>
    <submittedName>
        <fullName evidence="2">Uncharacterized protein</fullName>
    </submittedName>
</protein>
<dbReference type="OrthoDB" id="120693at2759"/>